<dbReference type="GO" id="GO:0016491">
    <property type="term" value="F:oxidoreductase activity"/>
    <property type="evidence" value="ECO:0007669"/>
    <property type="project" value="UniProtKB-KW"/>
</dbReference>
<dbReference type="InterPro" id="IPR042098">
    <property type="entry name" value="TauD-like_sf"/>
</dbReference>
<gene>
    <name evidence="2" type="ORF">PG999_014142</name>
</gene>
<dbReference type="Gene3D" id="3.60.130.10">
    <property type="entry name" value="Clavaminate synthase-like"/>
    <property type="match status" value="1"/>
</dbReference>
<dbReference type="SUPFAM" id="SSF51197">
    <property type="entry name" value="Clavaminate synthase-like"/>
    <property type="match status" value="1"/>
</dbReference>
<evidence type="ECO:0008006" key="4">
    <source>
        <dbReference type="Google" id="ProtNLM"/>
    </source>
</evidence>
<reference evidence="2 3" key="1">
    <citation type="submission" date="2023-01" db="EMBL/GenBank/DDBJ databases">
        <title>Analysis of 21 Apiospora genomes using comparative genomics revels a genus with tremendous synthesis potential of carbohydrate active enzymes and secondary metabolites.</title>
        <authorList>
            <person name="Sorensen T."/>
        </authorList>
    </citation>
    <scope>NUCLEOTIDE SEQUENCE [LARGE SCALE GENOMIC DNA]</scope>
    <source>
        <strain evidence="2 3">CBS 117206</strain>
    </source>
</reference>
<protein>
    <recommendedName>
        <fullName evidence="4">TauD/TfdA-like domain-containing protein</fullName>
    </recommendedName>
</protein>
<sequence length="310" mass="35370">MARQILPTSLGQLGLRPRSLCQRPLDTKRAFATASRRPGVLLSVELPEMSLSEQPHYVNYIAEQLKEYGILKVNLGFPDRNSRCLQQLLFGFHKHHGHRLPIAHSASCGWFWDIRPTAVTFQSPSYQARSETMEQFPWHTDCSYEEQPPRYFALQVLQPDRRGGGTFSLLGVGRLGTVLSPMTKAALMRPEYQIETPPEFIKDPTRRSLVGSVLEIGEGGPSDILMRYREDIVTPLSEEAAGALNDLRDILRNESIISKMVLRLSSADMPEGSILLVDNRRWLHSRTHVQDPMRHLRRVRWDAVPFRSFT</sequence>
<keyword evidence="1" id="KW-0560">Oxidoreductase</keyword>
<proteinExistence type="predicted"/>
<dbReference type="AlphaFoldDB" id="A0AAW0Q964"/>
<name>A0AAW0Q964_9PEZI</name>
<organism evidence="2 3">
    <name type="scientific">Apiospora kogelbergensis</name>
    <dbReference type="NCBI Taxonomy" id="1337665"/>
    <lineage>
        <taxon>Eukaryota</taxon>
        <taxon>Fungi</taxon>
        <taxon>Dikarya</taxon>
        <taxon>Ascomycota</taxon>
        <taxon>Pezizomycotina</taxon>
        <taxon>Sordariomycetes</taxon>
        <taxon>Xylariomycetidae</taxon>
        <taxon>Amphisphaeriales</taxon>
        <taxon>Apiosporaceae</taxon>
        <taxon>Apiospora</taxon>
    </lineage>
</organism>
<evidence type="ECO:0000313" key="3">
    <source>
        <dbReference type="Proteomes" id="UP001392437"/>
    </source>
</evidence>
<dbReference type="EMBL" id="JAQQWP010000011">
    <property type="protein sequence ID" value="KAK8096120.1"/>
    <property type="molecule type" value="Genomic_DNA"/>
</dbReference>
<keyword evidence="3" id="KW-1185">Reference proteome</keyword>
<comment type="caution">
    <text evidence="2">The sequence shown here is derived from an EMBL/GenBank/DDBJ whole genome shotgun (WGS) entry which is preliminary data.</text>
</comment>
<evidence type="ECO:0000313" key="2">
    <source>
        <dbReference type="EMBL" id="KAK8096120.1"/>
    </source>
</evidence>
<accession>A0AAW0Q964</accession>
<evidence type="ECO:0000256" key="1">
    <source>
        <dbReference type="ARBA" id="ARBA00023002"/>
    </source>
</evidence>
<dbReference type="Proteomes" id="UP001392437">
    <property type="component" value="Unassembled WGS sequence"/>
</dbReference>